<name>A0AA96KK09_9CAUD</name>
<dbReference type="InterPro" id="IPR036388">
    <property type="entry name" value="WH-like_DNA-bd_sf"/>
</dbReference>
<reference evidence="2 3" key="1">
    <citation type="submission" date="2023-08" db="EMBL/GenBank/DDBJ databases">
        <authorList>
            <person name="Beyer A.R."/>
            <person name="Cuttino I."/>
            <person name="Clifton D.R."/>
            <person name="Poitier J.S."/>
            <person name="White J."/>
            <person name="Ko C."/>
            <person name="Russell D.A."/>
            <person name="Jacobs-Sera D."/>
            <person name="Hatfull G.F."/>
        </authorList>
    </citation>
    <scope>NUCLEOTIDE SEQUENCE [LARGE SCALE GENOMIC DNA]</scope>
</reference>
<evidence type="ECO:0000313" key="2">
    <source>
        <dbReference type="EMBL" id="WNO25863.1"/>
    </source>
</evidence>
<keyword evidence="3" id="KW-1185">Reference proteome</keyword>
<proteinExistence type="predicted"/>
<dbReference type="Gene3D" id="1.10.10.10">
    <property type="entry name" value="Winged helix-like DNA-binding domain superfamily/Winged helix DNA-binding domain"/>
    <property type="match status" value="1"/>
</dbReference>
<evidence type="ECO:0000256" key="1">
    <source>
        <dbReference type="SAM" id="MobiDB-lite"/>
    </source>
</evidence>
<evidence type="ECO:0000313" key="3">
    <source>
        <dbReference type="Proteomes" id="UP001304441"/>
    </source>
</evidence>
<sequence>MTVPNDAEVVDEAGELVDYPPEETTDSYFVMIPLWILDRASGEAIKLYGVLSTYLNSTSRIVWPSRQTLADRLGKSRPESIDRYLTELSDLGALKIIKRYRPDGGQTSNAYRIVRTPPRGLQGTPPLKTAEAPPLKTAHKPRSILNLEERDLPPVGLSSEAADINTSSTPVDNSEAEAETLFDEYELVSALAKIEANPFDEFWRVYPRKDDKKRARAAFDKALREAPLPEILAGALRYATDPNRDPKYTKQPATWLNAGAWSNGPLPDRAGGSSRPNLDQKLAATAALSGSMVDSWARMYGGAPGQLALDSTRN</sequence>
<dbReference type="EMBL" id="OR521058">
    <property type="protein sequence ID" value="WNO25863.1"/>
    <property type="molecule type" value="Genomic_DNA"/>
</dbReference>
<accession>A0AA96KK09</accession>
<dbReference type="Proteomes" id="UP001304441">
    <property type="component" value="Segment"/>
</dbReference>
<organism evidence="2 3">
    <name type="scientific">Arthrobacter phage Altadena</name>
    <dbReference type="NCBI Taxonomy" id="3059064"/>
    <lineage>
        <taxon>Viruses</taxon>
        <taxon>Duplodnaviria</taxon>
        <taxon>Heunggongvirae</taxon>
        <taxon>Uroviricota</taxon>
        <taxon>Caudoviricetes</taxon>
        <taxon>Berryhillviridae</taxon>
        <taxon>Altadenavirus</taxon>
        <taxon>Altadenavirus altadena</taxon>
    </lineage>
</organism>
<protein>
    <submittedName>
        <fullName evidence="2">Helix-turn-helix DNA binding domain protein</fullName>
    </submittedName>
</protein>
<feature type="region of interest" description="Disordered" evidence="1">
    <location>
        <begin position="116"/>
        <end position="138"/>
    </location>
</feature>
<gene>
    <name evidence="2" type="primary">41</name>
    <name evidence="2" type="ORF">SEA_ALTADENA_41</name>
</gene>